<dbReference type="Proteomes" id="UP000562352">
    <property type="component" value="Unassembled WGS sequence"/>
</dbReference>
<gene>
    <name evidence="2" type="ORF">FHS22_004322</name>
</gene>
<name>A0A841DCF3_PLAVE</name>
<dbReference type="AlphaFoldDB" id="A0A841DCF3"/>
<dbReference type="Pfam" id="PF10935">
    <property type="entry name" value="DUF2637"/>
    <property type="match status" value="1"/>
</dbReference>
<dbReference type="InterPro" id="IPR021235">
    <property type="entry name" value="DUF2637"/>
</dbReference>
<accession>A0A841DCF3</accession>
<organism evidence="2 3">
    <name type="scientific">Planomonospora venezuelensis</name>
    <dbReference type="NCBI Taxonomy" id="1999"/>
    <lineage>
        <taxon>Bacteria</taxon>
        <taxon>Bacillati</taxon>
        <taxon>Actinomycetota</taxon>
        <taxon>Actinomycetes</taxon>
        <taxon>Streptosporangiales</taxon>
        <taxon>Streptosporangiaceae</taxon>
        <taxon>Planomonospora</taxon>
    </lineage>
</organism>
<feature type="transmembrane region" description="Helical" evidence="1">
    <location>
        <begin position="181"/>
        <end position="199"/>
    </location>
</feature>
<comment type="caution">
    <text evidence="2">The sequence shown here is derived from an EMBL/GenBank/DDBJ whole genome shotgun (WGS) entry which is preliminary data.</text>
</comment>
<feature type="transmembrane region" description="Helical" evidence="1">
    <location>
        <begin position="89"/>
        <end position="110"/>
    </location>
</feature>
<protein>
    <recommendedName>
        <fullName evidence="4">DUF2637 domain-containing protein</fullName>
    </recommendedName>
</protein>
<evidence type="ECO:0000313" key="3">
    <source>
        <dbReference type="Proteomes" id="UP000562352"/>
    </source>
</evidence>
<proteinExistence type="predicted"/>
<feature type="transmembrane region" description="Helical" evidence="1">
    <location>
        <begin position="116"/>
        <end position="139"/>
    </location>
</feature>
<dbReference type="RefSeq" id="WP_184944145.1">
    <property type="nucleotide sequence ID" value="NZ_JACHJJ010000015.1"/>
</dbReference>
<evidence type="ECO:0008006" key="4">
    <source>
        <dbReference type="Google" id="ProtNLM"/>
    </source>
</evidence>
<keyword evidence="1" id="KW-0472">Membrane</keyword>
<keyword evidence="1" id="KW-1133">Transmembrane helix</keyword>
<keyword evidence="3" id="KW-1185">Reference proteome</keyword>
<dbReference type="EMBL" id="JACHJJ010000015">
    <property type="protein sequence ID" value="MBB5965036.1"/>
    <property type="molecule type" value="Genomic_DNA"/>
</dbReference>
<reference evidence="2 3" key="1">
    <citation type="submission" date="2020-08" db="EMBL/GenBank/DDBJ databases">
        <title>Genomic Encyclopedia of Type Strains, Phase III (KMG-III): the genomes of soil and plant-associated and newly described type strains.</title>
        <authorList>
            <person name="Whitman W."/>
        </authorList>
    </citation>
    <scope>NUCLEOTIDE SEQUENCE [LARGE SCALE GENOMIC DNA]</scope>
    <source>
        <strain evidence="2 3">CECT 3303</strain>
    </source>
</reference>
<keyword evidence="1" id="KW-0812">Transmembrane</keyword>
<sequence length="436" mass="47385">MQNPTGTPVSVPTLYDRRAERLIAAGIAAQQEAAAAAVRAETELRLRQAARDDARQEAAERDRARRDRAYRWKTRRAELAASAVRSGPLLAGGIAMGAPIILAWSGQLAFGRDIMLLGPLAPAVPVALEGAVWYVAYLIHRASEAGLPTGVYRAWAWILAGVAAGMNYWHGATSAGGAQRGAVLALASLLGVGLWELTVRLRERRQRGRTVTEARTAAWRRLRYPILSWNAGSIRSARGCTIGDAWTAAWIDRYGLGPDSTRRDRRIGRSIVKARLKADRVDARDGRLVIVDGSIVRKATPDPRSAEAGEEALSRLRAFQADRENVARSILGAGFGRRPAPRPIDRPAPILAPVPPIETDRPSAETIDPGTLLDLADPEQAAAPRRSIEQHRIELRRRIDAGEIDRSAATAEDIRKALRCSPATARTLRDELRGAA</sequence>
<feature type="transmembrane region" description="Helical" evidence="1">
    <location>
        <begin position="151"/>
        <end position="169"/>
    </location>
</feature>
<evidence type="ECO:0000313" key="2">
    <source>
        <dbReference type="EMBL" id="MBB5965036.1"/>
    </source>
</evidence>
<evidence type="ECO:0000256" key="1">
    <source>
        <dbReference type="SAM" id="Phobius"/>
    </source>
</evidence>